<comment type="caution">
    <text evidence="5">The sequence shown here is derived from an EMBL/GenBank/DDBJ whole genome shotgun (WGS) entry which is preliminary data.</text>
</comment>
<keyword evidence="6" id="KW-1185">Reference proteome</keyword>
<dbReference type="Pfam" id="PF00005">
    <property type="entry name" value="ABC_tran"/>
    <property type="match status" value="2"/>
</dbReference>
<keyword evidence="2" id="KW-0067">ATP-binding</keyword>
<organism evidence="5 6">
    <name type="scientific">Meridianimarinicoccus roseus</name>
    <dbReference type="NCBI Taxonomy" id="2072018"/>
    <lineage>
        <taxon>Bacteria</taxon>
        <taxon>Pseudomonadati</taxon>
        <taxon>Pseudomonadota</taxon>
        <taxon>Alphaproteobacteria</taxon>
        <taxon>Rhodobacterales</taxon>
        <taxon>Paracoccaceae</taxon>
        <taxon>Meridianimarinicoccus</taxon>
    </lineage>
</organism>
<evidence type="ECO:0000259" key="4">
    <source>
        <dbReference type="PROSITE" id="PS50893"/>
    </source>
</evidence>
<gene>
    <name evidence="5" type="ORF">DKT77_04485</name>
</gene>
<dbReference type="GO" id="GO:0016887">
    <property type="term" value="F:ATP hydrolysis activity"/>
    <property type="evidence" value="ECO:0007669"/>
    <property type="project" value="InterPro"/>
</dbReference>
<evidence type="ECO:0000256" key="2">
    <source>
        <dbReference type="ARBA" id="ARBA00022840"/>
    </source>
</evidence>
<dbReference type="PROSITE" id="PS50893">
    <property type="entry name" value="ABC_TRANSPORTER_2"/>
    <property type="match status" value="2"/>
</dbReference>
<dbReference type="Proteomes" id="UP000245680">
    <property type="component" value="Unassembled WGS sequence"/>
</dbReference>
<dbReference type="EMBL" id="QGKU01000016">
    <property type="protein sequence ID" value="PWR03772.1"/>
    <property type="molecule type" value="Genomic_DNA"/>
</dbReference>
<evidence type="ECO:0000313" key="5">
    <source>
        <dbReference type="EMBL" id="PWR03772.1"/>
    </source>
</evidence>
<name>A0A2V2LFJ2_9RHOB</name>
<dbReference type="Gene3D" id="3.40.50.300">
    <property type="entry name" value="P-loop containing nucleotide triphosphate hydrolases"/>
    <property type="match status" value="2"/>
</dbReference>
<dbReference type="PANTHER" id="PTHR43790:SF4">
    <property type="entry name" value="GUANOSINE IMPORT ATP-BINDING PROTEIN NUPO"/>
    <property type="match status" value="1"/>
</dbReference>
<proteinExistence type="predicted"/>
<reference evidence="5 6" key="1">
    <citation type="submission" date="2018-05" db="EMBL/GenBank/DDBJ databases">
        <title>Rhodobacteraceae gen. nov., sp. nov. isolated from sea water.</title>
        <authorList>
            <person name="Ren Y."/>
        </authorList>
    </citation>
    <scope>NUCLEOTIDE SEQUENCE [LARGE SCALE GENOMIC DNA]</scope>
    <source>
        <strain evidence="5 6">TG-679</strain>
    </source>
</reference>
<dbReference type="OrthoDB" id="9805029at2"/>
<dbReference type="AlphaFoldDB" id="A0A2V2LFJ2"/>
<dbReference type="InterPro" id="IPR003593">
    <property type="entry name" value="AAA+_ATPase"/>
</dbReference>
<feature type="domain" description="ABC transporter" evidence="4">
    <location>
        <begin position="275"/>
        <end position="523"/>
    </location>
</feature>
<evidence type="ECO:0000256" key="1">
    <source>
        <dbReference type="ARBA" id="ARBA00022741"/>
    </source>
</evidence>
<dbReference type="SMART" id="SM00382">
    <property type="entry name" value="AAA"/>
    <property type="match status" value="2"/>
</dbReference>
<evidence type="ECO:0000313" key="6">
    <source>
        <dbReference type="Proteomes" id="UP000245680"/>
    </source>
</evidence>
<dbReference type="InterPro" id="IPR050107">
    <property type="entry name" value="ABC_carbohydrate_import_ATPase"/>
</dbReference>
<dbReference type="InterPro" id="IPR003439">
    <property type="entry name" value="ABC_transporter-like_ATP-bd"/>
</dbReference>
<dbReference type="CDD" id="cd03216">
    <property type="entry name" value="ABC_Carb_Monos_I"/>
    <property type="match status" value="1"/>
</dbReference>
<feature type="domain" description="ABC transporter" evidence="4">
    <location>
        <begin position="34"/>
        <end position="264"/>
    </location>
</feature>
<sequence length="523" mass="55374">MVHGLPGEGRVRFGELKPVTERTRQDTASAAAALQLRGITKTFGAVRVLDRVDFDARAGEIHALLGENGAGKSTLMNVLNGIYAADAGVVVLAGAPAAIRSPAQATRAGIGMVHQSFRLVGPFTGRENLRLAASHLAWSEVDRRATDLMARIGLEAPLDVPVARLSMAEQQRIEILKALVLGARMLVLDEPTAVLTDAEADRLLALMRDLAGAGLAIVLITHKLREVMAAGDRVSVLRRGRMVMGGVAVSETSAADLSLAMIGDHVPEPERPERMRRAQLMEARGLSVHRHGVPALRGVDLTVHAGEILGLVGIGGNGQRELAEAILGLCPAEGQIWLDGRQVSEEGVAARRALGLRYVPADRRQDALAPNMPVADNLVAAAVQRGEFGRWALHPSAVRARADRLIGAFAIAGAPRGGRRPVRLLSGGNAQKVVLARELDPAARLIVAHSPTQGLDVSAQAFVHSELLRAVGGGAGVLLISEDLEEIMRLADRIAVISRGRISTGAQPRPSREDLGELMLGHA</sequence>
<keyword evidence="1" id="KW-0547">Nucleotide-binding</keyword>
<dbReference type="PROSITE" id="PS00211">
    <property type="entry name" value="ABC_TRANSPORTER_1"/>
    <property type="match status" value="1"/>
</dbReference>
<accession>A0A2V2LFJ2</accession>
<dbReference type="PANTHER" id="PTHR43790">
    <property type="entry name" value="CARBOHYDRATE TRANSPORT ATP-BINDING PROTEIN MG119-RELATED"/>
    <property type="match status" value="1"/>
</dbReference>
<dbReference type="SUPFAM" id="SSF52540">
    <property type="entry name" value="P-loop containing nucleoside triphosphate hydrolases"/>
    <property type="match status" value="2"/>
</dbReference>
<dbReference type="InterPro" id="IPR027417">
    <property type="entry name" value="P-loop_NTPase"/>
</dbReference>
<dbReference type="InterPro" id="IPR017871">
    <property type="entry name" value="ABC_transporter-like_CS"/>
</dbReference>
<dbReference type="CDD" id="cd03215">
    <property type="entry name" value="ABC_Carb_Monos_II"/>
    <property type="match status" value="1"/>
</dbReference>
<protein>
    <recommendedName>
        <fullName evidence="4">ABC transporter domain-containing protein</fullName>
    </recommendedName>
</protein>
<evidence type="ECO:0000256" key="3">
    <source>
        <dbReference type="SAM" id="MobiDB-lite"/>
    </source>
</evidence>
<dbReference type="GO" id="GO:0005524">
    <property type="term" value="F:ATP binding"/>
    <property type="evidence" value="ECO:0007669"/>
    <property type="project" value="UniProtKB-KW"/>
</dbReference>
<feature type="region of interest" description="Disordered" evidence="3">
    <location>
        <begin position="503"/>
        <end position="523"/>
    </location>
</feature>